<evidence type="ECO:0000256" key="3">
    <source>
        <dbReference type="ARBA" id="ARBA00010617"/>
    </source>
</evidence>
<keyword evidence="11" id="KW-0503">Monooxygenase</keyword>
<feature type="binding site" description="axial binding residue" evidence="10">
    <location>
        <position position="455"/>
    </location>
    <ligand>
        <name>heme</name>
        <dbReference type="ChEBI" id="CHEBI:30413"/>
    </ligand>
    <ligandPart>
        <name>Fe</name>
        <dbReference type="ChEBI" id="CHEBI:18248"/>
    </ligandPart>
</feature>
<evidence type="ECO:0000256" key="10">
    <source>
        <dbReference type="PIRSR" id="PIRSR602401-1"/>
    </source>
</evidence>
<keyword evidence="12" id="KW-0472">Membrane</keyword>
<dbReference type="PRINTS" id="PR00385">
    <property type="entry name" value="P450"/>
</dbReference>
<dbReference type="Proteomes" id="UP000515163">
    <property type="component" value="Unplaced"/>
</dbReference>
<dbReference type="GO" id="GO:0008395">
    <property type="term" value="F:steroid hydroxylase activity"/>
    <property type="evidence" value="ECO:0007669"/>
    <property type="project" value="TreeGrafter"/>
</dbReference>
<dbReference type="InterPro" id="IPR050705">
    <property type="entry name" value="Cytochrome_P450_3A"/>
</dbReference>
<dbReference type="GeneID" id="116290469"/>
<dbReference type="GO" id="GO:0005506">
    <property type="term" value="F:iron ion binding"/>
    <property type="evidence" value="ECO:0007669"/>
    <property type="project" value="InterPro"/>
</dbReference>
<feature type="transmembrane region" description="Helical" evidence="12">
    <location>
        <begin position="16"/>
        <end position="39"/>
    </location>
</feature>
<organism evidence="13 14">
    <name type="scientific">Actinia tenebrosa</name>
    <name type="common">Australian red waratah sea anemone</name>
    <dbReference type="NCBI Taxonomy" id="6105"/>
    <lineage>
        <taxon>Eukaryota</taxon>
        <taxon>Metazoa</taxon>
        <taxon>Cnidaria</taxon>
        <taxon>Anthozoa</taxon>
        <taxon>Hexacorallia</taxon>
        <taxon>Actiniaria</taxon>
        <taxon>Actiniidae</taxon>
        <taxon>Actinia</taxon>
    </lineage>
</organism>
<gene>
    <name evidence="14" type="primary">LOC116290469</name>
</gene>
<dbReference type="InterPro" id="IPR001128">
    <property type="entry name" value="Cyt_P450"/>
</dbReference>
<evidence type="ECO:0000256" key="1">
    <source>
        <dbReference type="ARBA" id="ARBA00004174"/>
    </source>
</evidence>
<dbReference type="Pfam" id="PF00067">
    <property type="entry name" value="p450"/>
    <property type="match status" value="1"/>
</dbReference>
<dbReference type="FunCoup" id="A0A6P8HCJ3">
    <property type="interactions" value="395"/>
</dbReference>
<dbReference type="PANTHER" id="PTHR24302:SF15">
    <property type="entry name" value="FATTY-ACID PEROXYGENASE"/>
    <property type="match status" value="1"/>
</dbReference>
<dbReference type="KEGG" id="aten:116290469"/>
<dbReference type="InterPro" id="IPR017972">
    <property type="entry name" value="Cyt_P450_CS"/>
</dbReference>
<sequence>MEFRLVELQTFLSNNLVLICIVLFTVFILWVGIAPFFLFKRLGIPGPTPLPFIGNLLDVIKKKEEFLLNEDYVKKYGHICGYYLGMNPMLLVSDPEMIKQITVKEFNKFVNRPFAVAGGGIPPTNKSLLSLLDDDWRRLRTTITPVFSAAKMKQVVPLINSSCSTLAKVFGKAAESNSSIDVFRTYGKFTMEVIMSTAFGFESNSQTNPDDAFTPNAQKIFMASAVTKLNVIFPFLKPLMLLYFGLGGGTGTEAGKSVAFVVETARRMIKRRQEQGSSARKDLLELMLSAEMKDEHGNKVQKLSEDETIAQCFTFILAGYETTSNALAYTSYLLALNPDKQEKLFEEIDSVYDGKGEVTYDLVQNMEYLDMVINESLRLYPPAFRYGRICNEDCTINGVRFEKGMSVLFPVYAIQRDPEHWSDPLKFEPERFTAEAKEKRHPFSFLPFGMGPRQCIGMRFALVEAKMALTYLVKECKLEQCPETEVPLDLKASITMSPRNGIFLRIRKRY</sequence>
<dbReference type="PANTHER" id="PTHR24302">
    <property type="entry name" value="CYTOCHROME P450 FAMILY 3"/>
    <property type="match status" value="1"/>
</dbReference>
<dbReference type="PRINTS" id="PR00463">
    <property type="entry name" value="EP450I"/>
</dbReference>
<dbReference type="SUPFAM" id="SSF48264">
    <property type="entry name" value="Cytochrome P450"/>
    <property type="match status" value="1"/>
</dbReference>
<dbReference type="Gene3D" id="1.10.630.10">
    <property type="entry name" value="Cytochrome P450"/>
    <property type="match status" value="1"/>
</dbReference>
<dbReference type="AlphaFoldDB" id="A0A6P8HCJ3"/>
<comment type="subcellular location">
    <subcellularLocation>
        <location evidence="2">Endoplasmic reticulum membrane</location>
        <topology evidence="2">Peripheral membrane protein</topology>
    </subcellularLocation>
    <subcellularLocation>
        <location evidence="1">Microsome membrane</location>
        <topology evidence="1">Peripheral membrane protein</topology>
    </subcellularLocation>
</comment>
<dbReference type="InterPro" id="IPR002401">
    <property type="entry name" value="Cyt_P450_E_grp-I"/>
</dbReference>
<evidence type="ECO:0000256" key="8">
    <source>
        <dbReference type="ARBA" id="ARBA00023004"/>
    </source>
</evidence>
<dbReference type="RefSeq" id="XP_031553361.1">
    <property type="nucleotide sequence ID" value="XM_031697501.1"/>
</dbReference>
<evidence type="ECO:0000256" key="6">
    <source>
        <dbReference type="ARBA" id="ARBA00022848"/>
    </source>
</evidence>
<accession>A0A6P8HCJ3</accession>
<dbReference type="GO" id="GO:0020037">
    <property type="term" value="F:heme binding"/>
    <property type="evidence" value="ECO:0007669"/>
    <property type="project" value="InterPro"/>
</dbReference>
<comment type="function">
    <text evidence="9">Cytochromes P450 are a group of heme-thiolate monooxygenases. They oxidize a variety of structurally unrelated compounds, including steroids, fatty acids, and xenobiotics.</text>
</comment>
<evidence type="ECO:0000313" key="14">
    <source>
        <dbReference type="RefSeq" id="XP_031553361.1"/>
    </source>
</evidence>
<evidence type="ECO:0000313" key="13">
    <source>
        <dbReference type="Proteomes" id="UP000515163"/>
    </source>
</evidence>
<keyword evidence="12" id="KW-1133">Transmembrane helix</keyword>
<dbReference type="PROSITE" id="PS00086">
    <property type="entry name" value="CYTOCHROME_P450"/>
    <property type="match status" value="1"/>
</dbReference>
<comment type="cofactor">
    <cofactor evidence="10">
        <name>heme</name>
        <dbReference type="ChEBI" id="CHEBI:30413"/>
    </cofactor>
</comment>
<dbReference type="InterPro" id="IPR036396">
    <property type="entry name" value="Cyt_P450_sf"/>
</dbReference>
<dbReference type="OrthoDB" id="1470350at2759"/>
<evidence type="ECO:0000256" key="2">
    <source>
        <dbReference type="ARBA" id="ARBA00004406"/>
    </source>
</evidence>
<comment type="similarity">
    <text evidence="3 11">Belongs to the cytochrome P450 family.</text>
</comment>
<dbReference type="CDD" id="cd11055">
    <property type="entry name" value="CYP3A-like"/>
    <property type="match status" value="1"/>
</dbReference>
<dbReference type="GO" id="GO:0005789">
    <property type="term" value="C:endoplasmic reticulum membrane"/>
    <property type="evidence" value="ECO:0007669"/>
    <property type="project" value="UniProtKB-SubCell"/>
</dbReference>
<keyword evidence="6" id="KW-0492">Microsome</keyword>
<keyword evidence="4 10" id="KW-0349">Heme</keyword>
<keyword evidence="7 11" id="KW-0560">Oxidoreductase</keyword>
<evidence type="ECO:0000256" key="12">
    <source>
        <dbReference type="SAM" id="Phobius"/>
    </source>
</evidence>
<evidence type="ECO:0000256" key="7">
    <source>
        <dbReference type="ARBA" id="ARBA00023002"/>
    </source>
</evidence>
<evidence type="ECO:0000256" key="5">
    <source>
        <dbReference type="ARBA" id="ARBA00022723"/>
    </source>
</evidence>
<dbReference type="InParanoid" id="A0A6P8HCJ3"/>
<dbReference type="FunFam" id="1.10.630.10:FF:000042">
    <property type="entry name" value="Cytochrome P450"/>
    <property type="match status" value="1"/>
</dbReference>
<dbReference type="GO" id="GO:0016705">
    <property type="term" value="F:oxidoreductase activity, acting on paired donors, with incorporation or reduction of molecular oxygen"/>
    <property type="evidence" value="ECO:0007669"/>
    <property type="project" value="InterPro"/>
</dbReference>
<name>A0A6P8HCJ3_ACTTE</name>
<evidence type="ECO:0000256" key="4">
    <source>
        <dbReference type="ARBA" id="ARBA00022617"/>
    </source>
</evidence>
<keyword evidence="6" id="KW-0256">Endoplasmic reticulum</keyword>
<keyword evidence="8 10" id="KW-0408">Iron</keyword>
<keyword evidence="5 10" id="KW-0479">Metal-binding</keyword>
<keyword evidence="12" id="KW-0812">Transmembrane</keyword>
<evidence type="ECO:0000256" key="9">
    <source>
        <dbReference type="ARBA" id="ARBA00043906"/>
    </source>
</evidence>
<reference evidence="14" key="1">
    <citation type="submission" date="2025-08" db="UniProtKB">
        <authorList>
            <consortium name="RefSeq"/>
        </authorList>
    </citation>
    <scope>IDENTIFICATION</scope>
    <source>
        <tissue evidence="14">Tentacle</tissue>
    </source>
</reference>
<keyword evidence="13" id="KW-1185">Reference proteome</keyword>
<proteinExistence type="inferred from homology"/>
<protein>
    <submittedName>
        <fullName evidence="14">Cytochrome P450 3A4-like isoform X1</fullName>
    </submittedName>
</protein>
<evidence type="ECO:0000256" key="11">
    <source>
        <dbReference type="RuleBase" id="RU000461"/>
    </source>
</evidence>